<keyword evidence="2" id="KW-0378">Hydrolase</keyword>
<evidence type="ECO:0000313" key="3">
    <source>
        <dbReference type="Proteomes" id="UP000092598"/>
    </source>
</evidence>
<dbReference type="EMBL" id="CP016438">
    <property type="protein sequence ID" value="ANS70016.1"/>
    <property type="molecule type" value="Genomic_DNA"/>
</dbReference>
<reference evidence="2 3" key="1">
    <citation type="submission" date="2016-07" db="EMBL/GenBank/DDBJ databases">
        <title>Enhancement of antibiotic productionsby engineered nitrateutilization in actinobacteria.</title>
        <authorList>
            <person name="Meng S.C."/>
        </authorList>
    </citation>
    <scope>NUCLEOTIDE SEQUENCE [LARGE SCALE GENOMIC DNA]</scope>
    <source>
        <strain evidence="2 3">NRRL 2936</strain>
    </source>
</reference>
<proteinExistence type="predicted"/>
<dbReference type="AlphaFoldDB" id="A0A1B1MN41"/>
<name>A0A1B1MN41_STRLN</name>
<feature type="domain" description="DUF4180" evidence="1">
    <location>
        <begin position="25"/>
        <end position="134"/>
    </location>
</feature>
<dbReference type="GO" id="GO:0016787">
    <property type="term" value="F:hydrolase activity"/>
    <property type="evidence" value="ECO:0007669"/>
    <property type="project" value="UniProtKB-KW"/>
</dbReference>
<dbReference type="Proteomes" id="UP000092598">
    <property type="component" value="Chromosome"/>
</dbReference>
<gene>
    <name evidence="2" type="ORF">SLINC_7792</name>
</gene>
<dbReference type="STRING" id="1915.SLINC_7792"/>
<protein>
    <submittedName>
        <fullName evidence="2">Alpha/beta hydrolase</fullName>
    </submittedName>
</protein>
<accession>A0A1B1MN41</accession>
<dbReference type="KEGG" id="sls:SLINC_7792"/>
<evidence type="ECO:0000313" key="2">
    <source>
        <dbReference type="EMBL" id="ANS70016.1"/>
    </source>
</evidence>
<keyword evidence="3" id="KW-1185">Reference proteome</keyword>
<evidence type="ECO:0000259" key="1">
    <source>
        <dbReference type="Pfam" id="PF13788"/>
    </source>
</evidence>
<organism evidence="2 3">
    <name type="scientific">Streptomyces lincolnensis</name>
    <dbReference type="NCBI Taxonomy" id="1915"/>
    <lineage>
        <taxon>Bacteria</taxon>
        <taxon>Bacillati</taxon>
        <taxon>Actinomycetota</taxon>
        <taxon>Actinomycetes</taxon>
        <taxon>Kitasatosporales</taxon>
        <taxon>Streptomycetaceae</taxon>
        <taxon>Streptomyces</taxon>
    </lineage>
</organism>
<sequence>MATDESGLSTEEIALSTGDIVPLHGVNVLRCAPDGPPLDSEHAALDLIGDAFGRDAQVVAVPVERVAEEFFRLRSGIAGAVMQKFVTYRLRLVVVGDVSGHVADSTALRDFVHETNQGGHIWFLPDLDTLAERLRPAG</sequence>
<dbReference type="PATRIC" id="fig|1915.4.peg.8569"/>
<dbReference type="Pfam" id="PF13788">
    <property type="entry name" value="DUF4180"/>
    <property type="match status" value="1"/>
</dbReference>
<dbReference type="InterPro" id="IPR025438">
    <property type="entry name" value="DUF4180"/>
</dbReference>